<comment type="caution">
    <text evidence="9">The sequence shown here is derived from an EMBL/GenBank/DDBJ whole genome shotgun (WGS) entry which is preliminary data.</text>
</comment>
<feature type="domain" description="TonB-dependent receptor plug" evidence="8">
    <location>
        <begin position="150"/>
        <end position="225"/>
    </location>
</feature>
<dbReference type="Pfam" id="PF13715">
    <property type="entry name" value="CarbopepD_reg_2"/>
    <property type="match status" value="1"/>
</dbReference>
<dbReference type="SUPFAM" id="SSF49464">
    <property type="entry name" value="Carboxypeptidase regulatory domain-like"/>
    <property type="match status" value="1"/>
</dbReference>
<keyword evidence="10" id="KW-1185">Reference proteome</keyword>
<evidence type="ECO:0000256" key="3">
    <source>
        <dbReference type="ARBA" id="ARBA00022452"/>
    </source>
</evidence>
<keyword evidence="6" id="KW-0472">Membrane</keyword>
<evidence type="ECO:0000256" key="2">
    <source>
        <dbReference type="ARBA" id="ARBA00022448"/>
    </source>
</evidence>
<dbReference type="SUPFAM" id="SSF56935">
    <property type="entry name" value="Porins"/>
    <property type="match status" value="1"/>
</dbReference>
<dbReference type="Gene3D" id="2.170.130.10">
    <property type="entry name" value="TonB-dependent receptor, plug domain"/>
    <property type="match status" value="1"/>
</dbReference>
<accession>A0ABV5J5R4</accession>
<reference evidence="9 10" key="1">
    <citation type="submission" date="2024-09" db="EMBL/GenBank/DDBJ databases">
        <authorList>
            <person name="Sun Q."/>
            <person name="Mori K."/>
        </authorList>
    </citation>
    <scope>NUCLEOTIDE SEQUENCE [LARGE SCALE GENOMIC DNA]</scope>
    <source>
        <strain evidence="9 10">CECT 7682</strain>
    </source>
</reference>
<dbReference type="PANTHER" id="PTHR30069">
    <property type="entry name" value="TONB-DEPENDENT OUTER MEMBRANE RECEPTOR"/>
    <property type="match status" value="1"/>
</dbReference>
<evidence type="ECO:0000256" key="1">
    <source>
        <dbReference type="ARBA" id="ARBA00004571"/>
    </source>
</evidence>
<proteinExistence type="predicted"/>
<keyword evidence="3" id="KW-1134">Transmembrane beta strand</keyword>
<dbReference type="EMBL" id="JBHMEW010000058">
    <property type="protein sequence ID" value="MFB9212169.1"/>
    <property type="molecule type" value="Genomic_DNA"/>
</dbReference>
<evidence type="ECO:0000313" key="10">
    <source>
        <dbReference type="Proteomes" id="UP001589654"/>
    </source>
</evidence>
<gene>
    <name evidence="9" type="ORF">ACFFUR_10145</name>
</gene>
<evidence type="ECO:0000313" key="9">
    <source>
        <dbReference type="EMBL" id="MFB9212169.1"/>
    </source>
</evidence>
<dbReference type="InterPro" id="IPR036942">
    <property type="entry name" value="Beta-barrel_TonB_sf"/>
</dbReference>
<dbReference type="InterPro" id="IPR039426">
    <property type="entry name" value="TonB-dep_rcpt-like"/>
</dbReference>
<dbReference type="InterPro" id="IPR012910">
    <property type="entry name" value="Plug_dom"/>
</dbReference>
<comment type="subcellular location">
    <subcellularLocation>
        <location evidence="1">Cell outer membrane</location>
        <topology evidence="1">Multi-pass membrane protein</topology>
    </subcellularLocation>
</comment>
<keyword evidence="7" id="KW-0998">Cell outer membrane</keyword>
<protein>
    <submittedName>
        <fullName evidence="9">Carboxypeptidase-like regulatory domain-containing protein</fullName>
    </submittedName>
</protein>
<organism evidence="9 10">
    <name type="scientific">Echinicola jeungdonensis</name>
    <dbReference type="NCBI Taxonomy" id="709343"/>
    <lineage>
        <taxon>Bacteria</taxon>
        <taxon>Pseudomonadati</taxon>
        <taxon>Bacteroidota</taxon>
        <taxon>Cytophagia</taxon>
        <taxon>Cytophagales</taxon>
        <taxon>Cyclobacteriaceae</taxon>
        <taxon>Echinicola</taxon>
    </lineage>
</organism>
<dbReference type="Pfam" id="PF07715">
    <property type="entry name" value="Plug"/>
    <property type="match status" value="1"/>
</dbReference>
<dbReference type="RefSeq" id="WP_290249585.1">
    <property type="nucleotide sequence ID" value="NZ_JAUFQT010000002.1"/>
</dbReference>
<evidence type="ECO:0000259" key="8">
    <source>
        <dbReference type="Pfam" id="PF07715"/>
    </source>
</evidence>
<keyword evidence="2" id="KW-0813">Transport</keyword>
<evidence type="ECO:0000256" key="5">
    <source>
        <dbReference type="ARBA" id="ARBA00022729"/>
    </source>
</evidence>
<dbReference type="PANTHER" id="PTHR30069:SF29">
    <property type="entry name" value="HEMOGLOBIN AND HEMOGLOBIN-HAPTOGLOBIN-BINDING PROTEIN 1-RELATED"/>
    <property type="match status" value="1"/>
</dbReference>
<dbReference type="InterPro" id="IPR008969">
    <property type="entry name" value="CarboxyPept-like_regulatory"/>
</dbReference>
<evidence type="ECO:0000256" key="6">
    <source>
        <dbReference type="ARBA" id="ARBA00023136"/>
    </source>
</evidence>
<keyword evidence="4" id="KW-0812">Transmembrane</keyword>
<keyword evidence="5" id="KW-0732">Signal</keyword>
<dbReference type="InterPro" id="IPR037066">
    <property type="entry name" value="Plug_dom_sf"/>
</dbReference>
<sequence length="787" mass="89144">MKGPLFLIVFYLGFFGPSFHSLAQEPIKVKGIIQDESTGDLLPGASVYWQENSENGLVSDNKGSFTIKADSLPQNLVVSFMGYKSKVVKIDLWDIHSLLKVQMKMESHNLGEITVNEQHPKQHVQSVELGKNSIPIGTIQTIPVIFGEADIFRSLQLLPGIQSVGEASSGLYVRGGSPDQNLVQLDGAPVYNPSHFFGFFSVFNPNGVSDVNLYKGNIPAYYGGRLSSVIDVDLKEGNSDKIKGQGGIGTISSRLSLDGPLFSENSTFAFSARRTYADMILKFSKNEEVNSNQLYFYDLSGKLMFRPSEKDKITISGFHGSDQLGIKGTFGFGWDNWVQSISWKRSWNEKVLMDVNAYYSQYDYLLNIQDESNDFIWKNQLGEGGFKWELMVNPSSKAEFRMGMHSRLYNFAPINVTPGESSNIEAVKTKGGRAAQQDVFISGELDVSKRLMLEAGLRLSFFVPFGPGKQYVYENDQPHPENEVVDTLYYKEFQVMDFYQGKEPRVALRFLLSEELSLKTAFNRHFQYLQVASSNSAGLPIDRWVLAGKYIQPIRSDQYSLGIFKNFNDDQWELSLEGYKKVFKNIIDVRPGAGALFTDQIETQILAGNGWAYGAELFLKKNKGNTTGWLSYTYSRTFRSIPGINNDEAYPPRYDRPHDLSLVLQHKFSERVSASMNFVYTSGQAVTYPEGSYKLENRFIPYYGEERNQDRFPDYHRLDLSLTLKNKDKGQNWKGSWNFGVYNLYGRKNPFSYQFSNVDPSGGSNKPKVIKTYLFTILPSISYKFEF</sequence>
<evidence type="ECO:0000256" key="4">
    <source>
        <dbReference type="ARBA" id="ARBA00022692"/>
    </source>
</evidence>
<evidence type="ECO:0000256" key="7">
    <source>
        <dbReference type="ARBA" id="ARBA00023237"/>
    </source>
</evidence>
<dbReference type="Gene3D" id="2.40.170.20">
    <property type="entry name" value="TonB-dependent receptor, beta-barrel domain"/>
    <property type="match status" value="1"/>
</dbReference>
<dbReference type="Proteomes" id="UP001589654">
    <property type="component" value="Unassembled WGS sequence"/>
</dbReference>
<name>A0ABV5J5R4_9BACT</name>